<dbReference type="GO" id="GO:0097163">
    <property type="term" value="F:sulfur carrier activity"/>
    <property type="evidence" value="ECO:0007669"/>
    <property type="project" value="TreeGrafter"/>
</dbReference>
<accession>A0A420HRY5</accession>
<dbReference type="EMBL" id="MCBR01016844">
    <property type="protein sequence ID" value="RKF60182.1"/>
    <property type="molecule type" value="Genomic_DNA"/>
</dbReference>
<proteinExistence type="inferred from homology"/>
<dbReference type="GO" id="GO:1990228">
    <property type="term" value="C:sulfurtransferase complex"/>
    <property type="evidence" value="ECO:0007669"/>
    <property type="project" value="TreeGrafter"/>
</dbReference>
<dbReference type="OrthoDB" id="77911at2759"/>
<comment type="similarity">
    <text evidence="2">Belongs to the DsrE/TusD family.</text>
</comment>
<dbReference type="InterPro" id="IPR003787">
    <property type="entry name" value="Sulphur_relay_DsrE/F-like"/>
</dbReference>
<dbReference type="GO" id="GO:0016783">
    <property type="term" value="F:sulfurtransferase activity"/>
    <property type="evidence" value="ECO:0007669"/>
    <property type="project" value="InterPro"/>
</dbReference>
<dbReference type="PANTHER" id="PTHR34874:SF3">
    <property type="entry name" value="SULFURTRANSFERASE TUSD"/>
    <property type="match status" value="1"/>
</dbReference>
<evidence type="ECO:0000313" key="7">
    <source>
        <dbReference type="EMBL" id="RKF60182.1"/>
    </source>
</evidence>
<dbReference type="InterPro" id="IPR017463">
    <property type="entry name" value="Sulphur_relay_TusD/DsrE"/>
</dbReference>
<feature type="domain" description="PPIase FKBP-type" evidence="6">
    <location>
        <begin position="11"/>
        <end position="102"/>
    </location>
</feature>
<dbReference type="Gene3D" id="3.40.1260.10">
    <property type="entry name" value="DsrEFH-like"/>
    <property type="match status" value="1"/>
</dbReference>
<dbReference type="AlphaFoldDB" id="A0A420HRY5"/>
<dbReference type="SUPFAM" id="SSF75169">
    <property type="entry name" value="DsrEFH-like"/>
    <property type="match status" value="1"/>
</dbReference>
<dbReference type="NCBIfam" id="NF001237">
    <property type="entry name" value="PRK00207.1"/>
    <property type="match status" value="1"/>
</dbReference>
<evidence type="ECO:0000256" key="5">
    <source>
        <dbReference type="PROSITE-ProRule" id="PRU00277"/>
    </source>
</evidence>
<protein>
    <recommendedName>
        <fullName evidence="5">peptidylprolyl isomerase</fullName>
        <ecNumber evidence="5">5.2.1.8</ecNumber>
    </recommendedName>
</protein>
<evidence type="ECO:0000259" key="6">
    <source>
        <dbReference type="PROSITE" id="PS50059"/>
    </source>
</evidence>
<dbReference type="GO" id="GO:0003755">
    <property type="term" value="F:peptidyl-prolyl cis-trans isomerase activity"/>
    <property type="evidence" value="ECO:0007669"/>
    <property type="project" value="UniProtKB-KW"/>
</dbReference>
<keyword evidence="5" id="KW-0413">Isomerase</keyword>
<evidence type="ECO:0000256" key="4">
    <source>
        <dbReference type="ARBA" id="ARBA00022679"/>
    </source>
</evidence>
<feature type="non-terminal residue" evidence="7">
    <location>
        <position position="1"/>
    </location>
</feature>
<dbReference type="FunFam" id="3.40.1260.10:FF:000001">
    <property type="entry name" value="Sulfurtransferase TusD"/>
    <property type="match status" value="1"/>
</dbReference>
<dbReference type="GO" id="GO:0002143">
    <property type="term" value="P:tRNA wobble position uridine thiolation"/>
    <property type="evidence" value="ECO:0007669"/>
    <property type="project" value="TreeGrafter"/>
</dbReference>
<organism evidence="7 8">
    <name type="scientific">Golovinomyces cichoracearum</name>
    <dbReference type="NCBI Taxonomy" id="62708"/>
    <lineage>
        <taxon>Eukaryota</taxon>
        <taxon>Fungi</taxon>
        <taxon>Dikarya</taxon>
        <taxon>Ascomycota</taxon>
        <taxon>Pezizomycotina</taxon>
        <taxon>Leotiomycetes</taxon>
        <taxon>Erysiphales</taxon>
        <taxon>Erysiphaceae</taxon>
        <taxon>Golovinomyces</taxon>
    </lineage>
</organism>
<evidence type="ECO:0000256" key="3">
    <source>
        <dbReference type="ARBA" id="ARBA00022490"/>
    </source>
</evidence>
<gene>
    <name evidence="7" type="ORF">GcC1_168018</name>
</gene>
<keyword evidence="3" id="KW-0963">Cytoplasm</keyword>
<dbReference type="SUPFAM" id="SSF54534">
    <property type="entry name" value="FKBP-like"/>
    <property type="match status" value="1"/>
</dbReference>
<dbReference type="PANTHER" id="PTHR34874">
    <property type="entry name" value="PROTEIN YCHN"/>
    <property type="match status" value="1"/>
</dbReference>
<reference evidence="7 8" key="1">
    <citation type="journal article" date="2018" name="BMC Genomics">
        <title>Comparative genome analyses reveal sequence features reflecting distinct modes of host-adaptation between dicot and monocot powdery mildew.</title>
        <authorList>
            <person name="Wu Y."/>
            <person name="Ma X."/>
            <person name="Pan Z."/>
            <person name="Kale S.D."/>
            <person name="Song Y."/>
            <person name="King H."/>
            <person name="Zhang Q."/>
            <person name="Presley C."/>
            <person name="Deng X."/>
            <person name="Wei C.I."/>
            <person name="Xiao S."/>
        </authorList>
    </citation>
    <scope>NUCLEOTIDE SEQUENCE [LARGE SCALE GENOMIC DNA]</scope>
    <source>
        <strain evidence="7">UCSC1</strain>
    </source>
</reference>
<comment type="subcellular location">
    <subcellularLocation>
        <location evidence="1">Cytoplasm</location>
    </subcellularLocation>
</comment>
<dbReference type="Pfam" id="PF02635">
    <property type="entry name" value="DsrE"/>
    <property type="match status" value="1"/>
</dbReference>
<dbReference type="HAMAP" id="MF_00390">
    <property type="entry name" value="Thiourid_synth_D"/>
    <property type="match status" value="1"/>
</dbReference>
<dbReference type="EC" id="5.2.1.8" evidence="5"/>
<name>A0A420HRY5_9PEZI</name>
<dbReference type="InterPro" id="IPR001179">
    <property type="entry name" value="PPIase_FKBP_dom"/>
</dbReference>
<keyword evidence="4 7" id="KW-0808">Transferase</keyword>
<sequence>KRREGEILTNDTKITVHYIGKLIDGIEFDNSYKRGKPVSLMLKDVILGWQEGLKYIKKGGKIKLIIPPNLGYGKKEIITGSAYGTQNASTAFLFCQSLVKTKHKLYSVFFYCDGVLNANSMTTPAIDEFNLVQAWQELNKKYNVKLYVCSSAALRRGILDDEEASNLNLKKGNLAFCFQLSGLLELAYSIEICDRIIQF</sequence>
<dbReference type="Proteomes" id="UP000285405">
    <property type="component" value="Unassembled WGS sequence"/>
</dbReference>
<keyword evidence="5" id="KW-0697">Rotamase</keyword>
<comment type="caution">
    <text evidence="7">The sequence shown here is derived from an EMBL/GenBank/DDBJ whole genome shotgun (WGS) entry which is preliminary data.</text>
</comment>
<evidence type="ECO:0000256" key="1">
    <source>
        <dbReference type="ARBA" id="ARBA00004496"/>
    </source>
</evidence>
<comment type="catalytic activity">
    <reaction evidence="5">
        <text>[protein]-peptidylproline (omega=180) = [protein]-peptidylproline (omega=0)</text>
        <dbReference type="Rhea" id="RHEA:16237"/>
        <dbReference type="Rhea" id="RHEA-COMP:10747"/>
        <dbReference type="Rhea" id="RHEA-COMP:10748"/>
        <dbReference type="ChEBI" id="CHEBI:83833"/>
        <dbReference type="ChEBI" id="CHEBI:83834"/>
        <dbReference type="EC" id="5.2.1.8"/>
    </reaction>
</comment>
<dbReference type="NCBIfam" id="TIGR03012">
    <property type="entry name" value="sulf_tusD_dsrE"/>
    <property type="match status" value="1"/>
</dbReference>
<evidence type="ECO:0000256" key="2">
    <source>
        <dbReference type="ARBA" id="ARBA00007067"/>
    </source>
</evidence>
<dbReference type="PROSITE" id="PS50059">
    <property type="entry name" value="FKBP_PPIASE"/>
    <property type="match status" value="1"/>
</dbReference>
<dbReference type="InterPro" id="IPR027396">
    <property type="entry name" value="DsrEFH-like"/>
</dbReference>
<evidence type="ECO:0000313" key="8">
    <source>
        <dbReference type="Proteomes" id="UP000285405"/>
    </source>
</evidence>